<protein>
    <submittedName>
        <fullName evidence="6">Pseudouridine synthase deg1</fullName>
        <ecNumber evidence="6">5.4.99.45</ecNumber>
    </submittedName>
</protein>
<proteinExistence type="inferred from homology"/>
<dbReference type="InterPro" id="IPR041707">
    <property type="entry name" value="Pus3-like"/>
</dbReference>
<dbReference type="AlphaFoldDB" id="A0AAJ0GFS3"/>
<dbReference type="GO" id="GO:0003723">
    <property type="term" value="F:RNA binding"/>
    <property type="evidence" value="ECO:0007669"/>
    <property type="project" value="InterPro"/>
</dbReference>
<dbReference type="PANTHER" id="PTHR11142">
    <property type="entry name" value="PSEUDOURIDYLATE SYNTHASE"/>
    <property type="match status" value="1"/>
</dbReference>
<feature type="domain" description="Pseudouridine synthase I TruA alpha/beta" evidence="5">
    <location>
        <begin position="259"/>
        <end position="395"/>
    </location>
</feature>
<dbReference type="CDD" id="cd02569">
    <property type="entry name" value="PseudoU_synth_ScPus3"/>
    <property type="match status" value="1"/>
</dbReference>
<evidence type="ECO:0000313" key="7">
    <source>
        <dbReference type="Proteomes" id="UP001271007"/>
    </source>
</evidence>
<comment type="caution">
    <text evidence="6">The sequence shown here is derived from an EMBL/GenBank/DDBJ whole genome shotgun (WGS) entry which is preliminary data.</text>
</comment>
<evidence type="ECO:0000256" key="1">
    <source>
        <dbReference type="ARBA" id="ARBA00009375"/>
    </source>
</evidence>
<dbReference type="GO" id="GO:0005634">
    <property type="term" value="C:nucleus"/>
    <property type="evidence" value="ECO:0007669"/>
    <property type="project" value="TreeGrafter"/>
</dbReference>
<dbReference type="SUPFAM" id="SSF55120">
    <property type="entry name" value="Pseudouridine synthase"/>
    <property type="match status" value="1"/>
</dbReference>
<dbReference type="GO" id="GO:0005737">
    <property type="term" value="C:cytoplasm"/>
    <property type="evidence" value="ECO:0007669"/>
    <property type="project" value="TreeGrafter"/>
</dbReference>
<sequence>MDPPPDYTSWTNTDLISRVTALETQVSAQNLAHLKSPSPPPQSYKKKIKPPNRFDPSKYNTRLIALKFAYLGKRYNGFEHHTNNKTPLPTVEEALWRALMKTRLIFPDFNGGKEDEVCWDGCEYSKCGRTDRGVSAFGQVIGLRVRSSQPKERARDVVKDDDGVADEDGTVPDVRKEDAWDSVADELPYIQLLNRVLPPDIRVLAWCPEPPPDFSARFNCKERRYRYFFTNPAFSPVPGESRKGDSGGAWLNIEAMQQAAKKLEGLHDFSNFCKVDPSKQISDFRRRIFHASIERVSPSQGAGAFLERPPFGQSAQPDGAMAISQSPELYYFEVYGSAFLWHQVRHMVAILFLVAQGHEQPSVVDDLLDTHSTPGKPVYEMADDTPLVLWDCIFPDAAEVARNSHAPSANPKYVDALNWLYIGDQASHEFTSPRASTGVEDRKFGRMSIMEDLWAVWQTRKMDELLAGSLMDLVSQQGQFSAQQATLTDGDAERSARVFDGSESPRTVGRYLPIMQRERLDTPDIVNARYAVRKGLMPKADRNGAAADVADGDE</sequence>
<evidence type="ECO:0000256" key="4">
    <source>
        <dbReference type="SAM" id="MobiDB-lite"/>
    </source>
</evidence>
<dbReference type="InterPro" id="IPR020094">
    <property type="entry name" value="TruA/RsuA/RluB/E/F_N"/>
</dbReference>
<dbReference type="GO" id="GO:0031119">
    <property type="term" value="P:tRNA pseudouridine synthesis"/>
    <property type="evidence" value="ECO:0007669"/>
    <property type="project" value="TreeGrafter"/>
</dbReference>
<dbReference type="GO" id="GO:1990481">
    <property type="term" value="P:mRNA pseudouridine synthesis"/>
    <property type="evidence" value="ECO:0007669"/>
    <property type="project" value="TreeGrafter"/>
</dbReference>
<feature type="region of interest" description="Disordered" evidence="4">
    <location>
        <begin position="151"/>
        <end position="171"/>
    </location>
</feature>
<dbReference type="InterPro" id="IPR020103">
    <property type="entry name" value="PsdUridine_synth_cat_dom_sf"/>
</dbReference>
<evidence type="ECO:0000256" key="3">
    <source>
        <dbReference type="ARBA" id="ARBA00023235"/>
    </source>
</evidence>
<dbReference type="InterPro" id="IPR020097">
    <property type="entry name" value="PsdUridine_synth_TruA_a/b_dom"/>
</dbReference>
<dbReference type="HAMAP" id="MF_00171">
    <property type="entry name" value="TruA"/>
    <property type="match status" value="1"/>
</dbReference>
<feature type="compositionally biased region" description="Basic and acidic residues" evidence="4">
    <location>
        <begin position="151"/>
        <end position="162"/>
    </location>
</feature>
<feature type="region of interest" description="Disordered" evidence="4">
    <location>
        <begin position="31"/>
        <end position="50"/>
    </location>
</feature>
<evidence type="ECO:0000256" key="2">
    <source>
        <dbReference type="ARBA" id="ARBA00022694"/>
    </source>
</evidence>
<gene>
    <name evidence="6" type="primary">DEG1</name>
    <name evidence="6" type="ORF">LTR09_002479</name>
</gene>
<dbReference type="InterPro" id="IPR020095">
    <property type="entry name" value="PsdUridine_synth_TruA_C"/>
</dbReference>
<keyword evidence="7" id="KW-1185">Reference proteome</keyword>
<dbReference type="Gene3D" id="3.30.70.660">
    <property type="entry name" value="Pseudouridine synthase I, catalytic domain, C-terminal subdomain"/>
    <property type="match status" value="1"/>
</dbReference>
<name>A0AAJ0GFS3_9PEZI</name>
<dbReference type="GO" id="GO:0160154">
    <property type="term" value="F:tRNA pseudouridine(38/39) synthase activity"/>
    <property type="evidence" value="ECO:0007669"/>
    <property type="project" value="UniProtKB-EC"/>
</dbReference>
<dbReference type="Gene3D" id="3.30.70.580">
    <property type="entry name" value="Pseudouridine synthase I, catalytic domain, N-terminal subdomain"/>
    <property type="match status" value="1"/>
</dbReference>
<dbReference type="Proteomes" id="UP001271007">
    <property type="component" value="Unassembled WGS sequence"/>
</dbReference>
<accession>A0AAJ0GFS3</accession>
<dbReference type="PANTHER" id="PTHR11142:SF5">
    <property type="entry name" value="TRNA PSEUDOURIDINE(38_39) SYNTHASE"/>
    <property type="match status" value="1"/>
</dbReference>
<comment type="similarity">
    <text evidence="1">Belongs to the tRNA pseudouridine synthase TruA family.</text>
</comment>
<dbReference type="InterPro" id="IPR001406">
    <property type="entry name" value="PsdUridine_synth_TruA"/>
</dbReference>
<keyword evidence="3 6" id="KW-0413">Isomerase</keyword>
<dbReference type="Pfam" id="PF01416">
    <property type="entry name" value="PseudoU_synth_1"/>
    <property type="match status" value="1"/>
</dbReference>
<evidence type="ECO:0000313" key="6">
    <source>
        <dbReference type="EMBL" id="KAK3056686.1"/>
    </source>
</evidence>
<reference evidence="6" key="1">
    <citation type="submission" date="2023-04" db="EMBL/GenBank/DDBJ databases">
        <title>Black Yeasts Isolated from many extreme environments.</title>
        <authorList>
            <person name="Coleine C."/>
            <person name="Stajich J.E."/>
            <person name="Selbmann L."/>
        </authorList>
    </citation>
    <scope>NUCLEOTIDE SEQUENCE</scope>
    <source>
        <strain evidence="6">CCFEE 5312</strain>
    </source>
</reference>
<evidence type="ECO:0000259" key="5">
    <source>
        <dbReference type="Pfam" id="PF01416"/>
    </source>
</evidence>
<dbReference type="EC" id="5.4.99.45" evidence="6"/>
<organism evidence="6 7">
    <name type="scientific">Extremus antarcticus</name>
    <dbReference type="NCBI Taxonomy" id="702011"/>
    <lineage>
        <taxon>Eukaryota</taxon>
        <taxon>Fungi</taxon>
        <taxon>Dikarya</taxon>
        <taxon>Ascomycota</taxon>
        <taxon>Pezizomycotina</taxon>
        <taxon>Dothideomycetes</taxon>
        <taxon>Dothideomycetidae</taxon>
        <taxon>Mycosphaerellales</taxon>
        <taxon>Extremaceae</taxon>
        <taxon>Extremus</taxon>
    </lineage>
</organism>
<keyword evidence="2" id="KW-0819">tRNA processing</keyword>
<dbReference type="EMBL" id="JAWDJX010000005">
    <property type="protein sequence ID" value="KAK3056686.1"/>
    <property type="molecule type" value="Genomic_DNA"/>
</dbReference>